<dbReference type="RefSeq" id="WP_182462827.1">
    <property type="nucleotide sequence ID" value="NZ_CP059732.1"/>
</dbReference>
<sequence length="162" mass="17833">MKRFSIFTIITFTAFACNTERQSLAPISTGISTESGSLRQSGKIDISSFSRLQKISLVSKLQVSLKSLDGVEINDVSLLQPNTTYRLNLEGQGANKVQIRACFGFTLISSEEKLGGNQITASYLIKTLSDVSDPLMISFLPIRTVGTATFREQAQNFWLAKK</sequence>
<gene>
    <name evidence="1" type="ORF">H3H32_11410</name>
</gene>
<organism evidence="1 2">
    <name type="scientific">Spirosoma foliorum</name>
    <dbReference type="NCBI Taxonomy" id="2710596"/>
    <lineage>
        <taxon>Bacteria</taxon>
        <taxon>Pseudomonadati</taxon>
        <taxon>Bacteroidota</taxon>
        <taxon>Cytophagia</taxon>
        <taxon>Cytophagales</taxon>
        <taxon>Cytophagaceae</taxon>
        <taxon>Spirosoma</taxon>
    </lineage>
</organism>
<dbReference type="PROSITE" id="PS51257">
    <property type="entry name" value="PROKAR_LIPOPROTEIN"/>
    <property type="match status" value="1"/>
</dbReference>
<dbReference type="AlphaFoldDB" id="A0A7G5H2V3"/>
<dbReference type="KEGG" id="sfol:H3H32_11410"/>
<accession>A0A7G5H2V3</accession>
<evidence type="ECO:0000313" key="1">
    <source>
        <dbReference type="EMBL" id="QMW05445.1"/>
    </source>
</evidence>
<name>A0A7G5H2V3_9BACT</name>
<evidence type="ECO:0008006" key="3">
    <source>
        <dbReference type="Google" id="ProtNLM"/>
    </source>
</evidence>
<reference evidence="1 2" key="1">
    <citation type="submission" date="2020-07" db="EMBL/GenBank/DDBJ databases">
        <title>Spirosoma foliorum sp. nov., isolated from the leaves on the Nejang mountain Korea, Republic of.</title>
        <authorList>
            <person name="Ho H."/>
            <person name="Lee Y.-J."/>
            <person name="Nurcahyanto D.-A."/>
            <person name="Kim S.-G."/>
        </authorList>
    </citation>
    <scope>NUCLEOTIDE SEQUENCE [LARGE SCALE GENOMIC DNA]</scope>
    <source>
        <strain evidence="1 2">PL0136</strain>
    </source>
</reference>
<dbReference type="EMBL" id="CP059732">
    <property type="protein sequence ID" value="QMW05445.1"/>
    <property type="molecule type" value="Genomic_DNA"/>
</dbReference>
<keyword evidence="2" id="KW-1185">Reference proteome</keyword>
<proteinExistence type="predicted"/>
<evidence type="ECO:0000313" key="2">
    <source>
        <dbReference type="Proteomes" id="UP000515369"/>
    </source>
</evidence>
<protein>
    <recommendedName>
        <fullName evidence="3">Lipoprotein</fullName>
    </recommendedName>
</protein>
<dbReference type="Proteomes" id="UP000515369">
    <property type="component" value="Chromosome"/>
</dbReference>